<evidence type="ECO:0000256" key="2">
    <source>
        <dbReference type="ARBA" id="ARBA00034247"/>
    </source>
</evidence>
<comment type="catalytic activity">
    <reaction evidence="2">
        <text>2 GTP = 3',3'-c-di-GMP + 2 diphosphate</text>
        <dbReference type="Rhea" id="RHEA:24898"/>
        <dbReference type="ChEBI" id="CHEBI:33019"/>
        <dbReference type="ChEBI" id="CHEBI:37565"/>
        <dbReference type="ChEBI" id="CHEBI:58805"/>
        <dbReference type="EC" id="2.7.7.65"/>
    </reaction>
</comment>
<evidence type="ECO:0000313" key="4">
    <source>
        <dbReference type="EMBL" id="GHC75601.1"/>
    </source>
</evidence>
<dbReference type="Proteomes" id="UP000626210">
    <property type="component" value="Unassembled WGS sequence"/>
</dbReference>
<dbReference type="PANTHER" id="PTHR45138">
    <property type="entry name" value="REGULATORY COMPONENTS OF SENSORY TRANSDUCTION SYSTEM"/>
    <property type="match status" value="1"/>
</dbReference>
<feature type="domain" description="GGDEF" evidence="3">
    <location>
        <begin position="406"/>
        <end position="536"/>
    </location>
</feature>
<dbReference type="CDD" id="cd01949">
    <property type="entry name" value="GGDEF"/>
    <property type="match status" value="1"/>
</dbReference>
<accession>A0ABQ3FXX4</accession>
<organism evidence="4 5">
    <name type="scientific">Pseudorhodoferax aquiterrae</name>
    <dbReference type="NCBI Taxonomy" id="747304"/>
    <lineage>
        <taxon>Bacteria</taxon>
        <taxon>Pseudomonadati</taxon>
        <taxon>Pseudomonadota</taxon>
        <taxon>Betaproteobacteria</taxon>
        <taxon>Burkholderiales</taxon>
        <taxon>Comamonadaceae</taxon>
    </lineage>
</organism>
<dbReference type="EC" id="2.7.7.65" evidence="1"/>
<dbReference type="SUPFAM" id="SSF55073">
    <property type="entry name" value="Nucleotide cyclase"/>
    <property type="match status" value="1"/>
</dbReference>
<dbReference type="InterPro" id="IPR050469">
    <property type="entry name" value="Diguanylate_Cyclase"/>
</dbReference>
<dbReference type="SMART" id="SM00267">
    <property type="entry name" value="GGDEF"/>
    <property type="match status" value="1"/>
</dbReference>
<name>A0ABQ3FXX4_9BURK</name>
<dbReference type="EMBL" id="BMYK01000003">
    <property type="protein sequence ID" value="GHC75601.1"/>
    <property type="molecule type" value="Genomic_DNA"/>
</dbReference>
<dbReference type="NCBIfam" id="TIGR00254">
    <property type="entry name" value="GGDEF"/>
    <property type="match status" value="1"/>
</dbReference>
<comment type="caution">
    <text evidence="4">The sequence shown here is derived from an EMBL/GenBank/DDBJ whole genome shotgun (WGS) entry which is preliminary data.</text>
</comment>
<dbReference type="InterPro" id="IPR043128">
    <property type="entry name" value="Rev_trsase/Diguanyl_cyclase"/>
</dbReference>
<dbReference type="Gene3D" id="3.30.70.270">
    <property type="match status" value="1"/>
</dbReference>
<dbReference type="InterPro" id="IPR029787">
    <property type="entry name" value="Nucleotide_cyclase"/>
</dbReference>
<dbReference type="PROSITE" id="PS50887">
    <property type="entry name" value="GGDEF"/>
    <property type="match status" value="1"/>
</dbReference>
<dbReference type="Pfam" id="PF00990">
    <property type="entry name" value="GGDEF"/>
    <property type="match status" value="1"/>
</dbReference>
<proteinExistence type="predicted"/>
<dbReference type="PANTHER" id="PTHR45138:SF9">
    <property type="entry name" value="DIGUANYLATE CYCLASE DGCM-RELATED"/>
    <property type="match status" value="1"/>
</dbReference>
<evidence type="ECO:0000259" key="3">
    <source>
        <dbReference type="PROSITE" id="PS50887"/>
    </source>
</evidence>
<dbReference type="InterPro" id="IPR000160">
    <property type="entry name" value="GGDEF_dom"/>
</dbReference>
<gene>
    <name evidence="4" type="ORF">GCM10007320_13990</name>
</gene>
<keyword evidence="5" id="KW-1185">Reference proteome</keyword>
<evidence type="ECO:0000313" key="5">
    <source>
        <dbReference type="Proteomes" id="UP000626210"/>
    </source>
</evidence>
<evidence type="ECO:0000256" key="1">
    <source>
        <dbReference type="ARBA" id="ARBA00012528"/>
    </source>
</evidence>
<sequence>MLEAEFGRIADPCALRHASTLPARRPMLDRSPSEIAREAFKRLAEKRLPPTPENYQTLYHEVAGTLPPAYFPSDSLRQIAAAMPARNPGQEKQLGLLESAIGQRSWDKVGAALVAYGSFAAGPSSFAALEPVAADAQADAAAALVLEQVARLIECAQPALGKEDDRFAEQTAEVLQLLRRPQLQLRDARSVLGNYALRLSFAAEDQAEIRNGLLSLLNLVFENIGELCVDDRWMRGQIDALRNAATPPLNLRRLDDVERRLKDVIFKQTEAKGRAYEAQLQMRQLLATFVDRLSLMTESSSTYHSKIEHCARQIEQATSFEELGPVLQEAIAATRAMARDTVHSRDELQAMRAKTQEAEVEITKLHVELDRVSALARHDALTGVLNRRGLDETLQREVATARRKSQALCVSLLDVDNFKRLNDQLGHDAGDNALLHLTEVARAAIRPQDSLARYGGEEFVIVLPDTVLADAIAILTRLQRELTTRYFLNGKDKVLITFSAGVAQLGEEEAVADALKRADAAMYLAKRTGKNRVLGG</sequence>
<reference evidence="5" key="1">
    <citation type="journal article" date="2019" name="Int. J. Syst. Evol. Microbiol.">
        <title>The Global Catalogue of Microorganisms (GCM) 10K type strain sequencing project: providing services to taxonomists for standard genome sequencing and annotation.</title>
        <authorList>
            <consortium name="The Broad Institute Genomics Platform"/>
            <consortium name="The Broad Institute Genome Sequencing Center for Infectious Disease"/>
            <person name="Wu L."/>
            <person name="Ma J."/>
        </authorList>
    </citation>
    <scope>NUCLEOTIDE SEQUENCE [LARGE SCALE GENOMIC DNA]</scope>
    <source>
        <strain evidence="5">KCTC 23314</strain>
    </source>
</reference>
<protein>
    <recommendedName>
        <fullName evidence="1">diguanylate cyclase</fullName>
        <ecNumber evidence="1">2.7.7.65</ecNumber>
    </recommendedName>
</protein>